<feature type="transmembrane region" description="Helical" evidence="4">
    <location>
        <begin position="100"/>
        <end position="120"/>
    </location>
</feature>
<keyword evidence="2" id="KW-0677">Repeat</keyword>
<dbReference type="PROSITE" id="PS50005">
    <property type="entry name" value="TPR"/>
    <property type="match status" value="1"/>
</dbReference>
<evidence type="ECO:0000256" key="3">
    <source>
        <dbReference type="ARBA" id="ARBA00022748"/>
    </source>
</evidence>
<dbReference type="InterPro" id="IPR056412">
    <property type="entry name" value="Ig_CycH"/>
</dbReference>
<dbReference type="InterPro" id="IPR051263">
    <property type="entry name" value="C-type_cytochrome_biogenesis"/>
</dbReference>
<feature type="transmembrane region" description="Helical" evidence="4">
    <location>
        <begin position="6"/>
        <end position="23"/>
    </location>
</feature>
<keyword evidence="7" id="KW-0456">Lyase</keyword>
<dbReference type="Gene3D" id="1.25.40.10">
    <property type="entry name" value="Tetratricopeptide repeat domain"/>
    <property type="match status" value="1"/>
</dbReference>
<evidence type="ECO:0000256" key="4">
    <source>
        <dbReference type="SAM" id="Phobius"/>
    </source>
</evidence>
<dbReference type="PANTHER" id="PTHR47870">
    <property type="entry name" value="CYTOCHROME C-TYPE BIOGENESIS PROTEIN CCMH"/>
    <property type="match status" value="1"/>
</dbReference>
<dbReference type="InterPro" id="IPR019734">
    <property type="entry name" value="TPR_rpt"/>
</dbReference>
<proteinExistence type="predicted"/>
<dbReference type="SMART" id="SM00028">
    <property type="entry name" value="TPR"/>
    <property type="match status" value="2"/>
</dbReference>
<dbReference type="PANTHER" id="PTHR47870:SF4">
    <property type="entry name" value="CYTOCHROME C-TYPE BIOGENESIS PROTEIN CYCH"/>
    <property type="match status" value="1"/>
</dbReference>
<dbReference type="InterPro" id="IPR011990">
    <property type="entry name" value="TPR-like_helical_dom_sf"/>
</dbReference>
<feature type="domain" description="Cytochrome c-type biogenesis protein H TPR" evidence="6">
    <location>
        <begin position="155"/>
        <end position="270"/>
    </location>
</feature>
<keyword evidence="4" id="KW-0812">Transmembrane</keyword>
<dbReference type="NCBIfam" id="TIGR03142">
    <property type="entry name" value="cytochro_ccmI"/>
    <property type="match status" value="1"/>
</dbReference>
<dbReference type="AlphaFoldDB" id="A0A3B0Y7Y0"/>
<dbReference type="SUPFAM" id="SSF48452">
    <property type="entry name" value="TPR-like"/>
    <property type="match status" value="1"/>
</dbReference>
<keyword evidence="4" id="KW-1133">Transmembrane helix</keyword>
<dbReference type="GO" id="GO:0005886">
    <property type="term" value="C:plasma membrane"/>
    <property type="evidence" value="ECO:0007669"/>
    <property type="project" value="TreeGrafter"/>
</dbReference>
<sequence>MVSFIITAVILVLIAIYFIVPTLRKENYSFSDEYDDLNVDIAKERLKEIKLQFEAGDINEQTYQQLRDELETTLALDLSAEKSATQSDAPIAVAKEKNKFSVIFLALFIPFAAAIFYYQLGDFNAATGREVAATVVPAGDDRPKITIEEAVSKLELRLAEDPENPDGWFMLAKTYMAMKQYHKAVTSYEKVIDIVGEEPEVLLRYADAVAMTEGGDLTGKAKPIVEKIMVLMPENPTVLWMAGTAQSQQGNPKKALSYWYELRPLLSQDANGLRQLDSLIQAAESQLPAGEVANLKQEMPKAIEMPAAVSAEIIVTVELDPALKNKVSPNDTLFIFAKAMQGPPMPLAAVKKTVAELPITVRLNDAMAMMPQMKLSNFEQVKVSAVISKSGQPGAQAGDLFVEVLSVNVKTQEKISLIINKVK</sequence>
<evidence type="ECO:0000313" key="7">
    <source>
        <dbReference type="EMBL" id="VAW64486.1"/>
    </source>
</evidence>
<dbReference type="GO" id="GO:0016829">
    <property type="term" value="F:lyase activity"/>
    <property type="evidence" value="ECO:0007669"/>
    <property type="project" value="UniProtKB-KW"/>
</dbReference>
<dbReference type="GO" id="GO:0017004">
    <property type="term" value="P:cytochrome complex assembly"/>
    <property type="evidence" value="ECO:0007669"/>
    <property type="project" value="UniProtKB-KW"/>
</dbReference>
<dbReference type="Pfam" id="PF23914">
    <property type="entry name" value="TPR_CcmH_CycH"/>
    <property type="match status" value="1"/>
</dbReference>
<feature type="domain" description="Cytochrome c-type biogenesis protein H Ig-like" evidence="5">
    <location>
        <begin position="314"/>
        <end position="420"/>
    </location>
</feature>
<dbReference type="Pfam" id="PF23892">
    <property type="entry name" value="Ig_CycH"/>
    <property type="match status" value="1"/>
</dbReference>
<dbReference type="InterPro" id="IPR056413">
    <property type="entry name" value="TPR_CcmH_CycH"/>
</dbReference>
<dbReference type="InterPro" id="IPR017560">
    <property type="entry name" value="Cyt_c_biogenesis_CcmI"/>
</dbReference>
<dbReference type="GO" id="GO:0030313">
    <property type="term" value="C:cell envelope"/>
    <property type="evidence" value="ECO:0007669"/>
    <property type="project" value="UniProtKB-SubCell"/>
</dbReference>
<evidence type="ECO:0000256" key="2">
    <source>
        <dbReference type="ARBA" id="ARBA00022737"/>
    </source>
</evidence>
<evidence type="ECO:0000259" key="6">
    <source>
        <dbReference type="Pfam" id="PF23914"/>
    </source>
</evidence>
<organism evidence="7">
    <name type="scientific">hydrothermal vent metagenome</name>
    <dbReference type="NCBI Taxonomy" id="652676"/>
    <lineage>
        <taxon>unclassified sequences</taxon>
        <taxon>metagenomes</taxon>
        <taxon>ecological metagenomes</taxon>
    </lineage>
</organism>
<evidence type="ECO:0000259" key="5">
    <source>
        <dbReference type="Pfam" id="PF23892"/>
    </source>
</evidence>
<accession>A0A3B0Y7Y0</accession>
<gene>
    <name evidence="7" type="ORF">MNBD_GAMMA08-2588</name>
</gene>
<protein>
    <submittedName>
        <fullName evidence="7">Cytochrome c heme lyase subunit CcmH</fullName>
    </submittedName>
</protein>
<evidence type="ECO:0000256" key="1">
    <source>
        <dbReference type="ARBA" id="ARBA00004196"/>
    </source>
</evidence>
<comment type="subcellular location">
    <subcellularLocation>
        <location evidence="1">Cell envelope</location>
    </subcellularLocation>
</comment>
<dbReference type="EMBL" id="UOFH01000289">
    <property type="protein sequence ID" value="VAW64486.1"/>
    <property type="molecule type" value="Genomic_DNA"/>
</dbReference>
<name>A0A3B0Y7Y0_9ZZZZ</name>
<reference evidence="7" key="1">
    <citation type="submission" date="2018-06" db="EMBL/GenBank/DDBJ databases">
        <authorList>
            <person name="Zhirakovskaya E."/>
        </authorList>
    </citation>
    <scope>NUCLEOTIDE SEQUENCE</scope>
</reference>
<keyword evidence="4" id="KW-0472">Membrane</keyword>
<keyword evidence="3" id="KW-0201">Cytochrome c-type biogenesis</keyword>